<dbReference type="Proteomes" id="UP001165082">
    <property type="component" value="Unassembled WGS sequence"/>
</dbReference>
<dbReference type="EMBL" id="BRXZ01001054">
    <property type="protein sequence ID" value="GMH60932.1"/>
    <property type="molecule type" value="Genomic_DNA"/>
</dbReference>
<keyword evidence="2" id="KW-1185">Reference proteome</keyword>
<gene>
    <name evidence="1" type="ORF">TrRE_jg9385</name>
</gene>
<evidence type="ECO:0000313" key="2">
    <source>
        <dbReference type="Proteomes" id="UP001165082"/>
    </source>
</evidence>
<comment type="caution">
    <text evidence="1">The sequence shown here is derived from an EMBL/GenBank/DDBJ whole genome shotgun (WGS) entry which is preliminary data.</text>
</comment>
<accession>A0A9W7DZL2</accession>
<protein>
    <submittedName>
        <fullName evidence="1">Uncharacterized protein</fullName>
    </submittedName>
</protein>
<sequence>MADEDVVKSFVRTGRQWFNNILARTEASVTTQTEPIVSRIKPIGRQIVYASSRFPEIRDKYPAFVVGTAATVTSIPVLLRRGRLAGIATGIAGAMFAAGGMKLSEIVEERRSD</sequence>
<proteinExistence type="predicted"/>
<reference evidence="1" key="1">
    <citation type="submission" date="2022-07" db="EMBL/GenBank/DDBJ databases">
        <title>Genome analysis of Parmales, a sister group of diatoms, reveals the evolutionary specialization of diatoms from phago-mixotrophs to photoautotrophs.</title>
        <authorList>
            <person name="Ban H."/>
            <person name="Sato S."/>
            <person name="Yoshikawa S."/>
            <person name="Kazumasa Y."/>
            <person name="Nakamura Y."/>
            <person name="Ichinomiya M."/>
            <person name="Saitoh K."/>
            <person name="Sato N."/>
            <person name="Blanc-Mathieu R."/>
            <person name="Endo H."/>
            <person name="Kuwata A."/>
            <person name="Ogata H."/>
        </authorList>
    </citation>
    <scope>NUCLEOTIDE SEQUENCE</scope>
</reference>
<evidence type="ECO:0000313" key="1">
    <source>
        <dbReference type="EMBL" id="GMH60932.1"/>
    </source>
</evidence>
<name>A0A9W7DZL2_9STRA</name>
<dbReference type="AlphaFoldDB" id="A0A9W7DZL2"/>
<organism evidence="1 2">
    <name type="scientific">Triparma retinervis</name>
    <dbReference type="NCBI Taxonomy" id="2557542"/>
    <lineage>
        <taxon>Eukaryota</taxon>
        <taxon>Sar</taxon>
        <taxon>Stramenopiles</taxon>
        <taxon>Ochrophyta</taxon>
        <taxon>Bolidophyceae</taxon>
        <taxon>Parmales</taxon>
        <taxon>Triparmaceae</taxon>
        <taxon>Triparma</taxon>
    </lineage>
</organism>